<sequence length="68" mass="7783">MTDMSDERDYRLVAVVRDACIRAALEGYENAGISGLCHEGRWEAAVGEMRRLDLDRLIRERENTTPKT</sequence>
<comment type="caution">
    <text evidence="1">The sequence shown here is derived from an EMBL/GenBank/DDBJ whole genome shotgun (WGS) entry which is preliminary data.</text>
</comment>
<name>A0ABW2A9U0_9GAMM</name>
<evidence type="ECO:0008006" key="3">
    <source>
        <dbReference type="Google" id="ProtNLM"/>
    </source>
</evidence>
<reference evidence="2" key="1">
    <citation type="journal article" date="2019" name="Int. J. Syst. Evol. Microbiol.">
        <title>The Global Catalogue of Microorganisms (GCM) 10K type strain sequencing project: providing services to taxonomists for standard genome sequencing and annotation.</title>
        <authorList>
            <consortium name="The Broad Institute Genomics Platform"/>
            <consortium name="The Broad Institute Genome Sequencing Center for Infectious Disease"/>
            <person name="Wu L."/>
            <person name="Ma J."/>
        </authorList>
    </citation>
    <scope>NUCLEOTIDE SEQUENCE [LARGE SCALE GENOMIC DNA]</scope>
    <source>
        <strain evidence="2">NBRC 111756</strain>
    </source>
</reference>
<dbReference type="Proteomes" id="UP001596422">
    <property type="component" value="Unassembled WGS sequence"/>
</dbReference>
<proteinExistence type="predicted"/>
<evidence type="ECO:0000313" key="1">
    <source>
        <dbReference type="EMBL" id="MFC6674239.1"/>
    </source>
</evidence>
<accession>A0ABW2A9U0</accession>
<organism evidence="1 2">
    <name type="scientific">Marinobacterium aestuariivivens</name>
    <dbReference type="NCBI Taxonomy" id="1698799"/>
    <lineage>
        <taxon>Bacteria</taxon>
        <taxon>Pseudomonadati</taxon>
        <taxon>Pseudomonadota</taxon>
        <taxon>Gammaproteobacteria</taxon>
        <taxon>Oceanospirillales</taxon>
        <taxon>Oceanospirillaceae</taxon>
        <taxon>Marinobacterium</taxon>
    </lineage>
</organism>
<protein>
    <recommendedName>
        <fullName evidence="3">Acetyltransferase</fullName>
    </recommendedName>
</protein>
<evidence type="ECO:0000313" key="2">
    <source>
        <dbReference type="Proteomes" id="UP001596422"/>
    </source>
</evidence>
<gene>
    <name evidence="1" type="ORF">ACFQDL_32100</name>
</gene>
<dbReference type="RefSeq" id="WP_379914015.1">
    <property type="nucleotide sequence ID" value="NZ_JBHSWE010000002.1"/>
</dbReference>
<keyword evidence="2" id="KW-1185">Reference proteome</keyword>
<dbReference type="EMBL" id="JBHSWE010000002">
    <property type="protein sequence ID" value="MFC6674239.1"/>
    <property type="molecule type" value="Genomic_DNA"/>
</dbReference>